<dbReference type="Gene3D" id="1.10.10.1330">
    <property type="entry name" value="RNA polymerase sigma-54 factor, core-binding domain"/>
    <property type="match status" value="1"/>
</dbReference>
<reference evidence="11 12" key="1">
    <citation type="submission" date="2017-06" db="EMBL/GenBank/DDBJ databases">
        <authorList>
            <person name="Kim H.J."/>
            <person name="Triplett B.A."/>
        </authorList>
    </citation>
    <scope>NUCLEOTIDE SEQUENCE [LARGE SCALE GENOMIC DNA]</scope>
    <source>
        <strain evidence="11 12">DSM 25597</strain>
    </source>
</reference>
<dbReference type="PANTHER" id="PTHR32248">
    <property type="entry name" value="RNA POLYMERASE SIGMA-54 FACTOR"/>
    <property type="match status" value="1"/>
</dbReference>
<evidence type="ECO:0000256" key="5">
    <source>
        <dbReference type="ARBA" id="ARBA00023015"/>
    </source>
</evidence>
<dbReference type="Pfam" id="PF04963">
    <property type="entry name" value="Sigma54_CBD"/>
    <property type="match status" value="1"/>
</dbReference>
<gene>
    <name evidence="11" type="ORF">SAMN06265376_104356</name>
</gene>
<dbReference type="Pfam" id="PF00309">
    <property type="entry name" value="Sigma54_AID"/>
    <property type="match status" value="1"/>
</dbReference>
<dbReference type="GO" id="GO:0016987">
    <property type="term" value="F:sigma factor activity"/>
    <property type="evidence" value="ECO:0007669"/>
    <property type="project" value="UniProtKB-KW"/>
</dbReference>
<dbReference type="Proteomes" id="UP000198379">
    <property type="component" value="Unassembled WGS sequence"/>
</dbReference>
<keyword evidence="5" id="KW-0805">Transcription regulation</keyword>
<dbReference type="AlphaFoldDB" id="A0A239ADM5"/>
<dbReference type="InterPro" id="IPR007634">
    <property type="entry name" value="RNA_pol_sigma_54_DNA-bd"/>
</dbReference>
<keyword evidence="6" id="KW-0731">Sigma factor</keyword>
<dbReference type="EMBL" id="FZNY01000004">
    <property type="protein sequence ID" value="SNR93705.1"/>
    <property type="molecule type" value="Genomic_DNA"/>
</dbReference>
<comment type="similarity">
    <text evidence="1">Belongs to the sigma-54 factor family.</text>
</comment>
<dbReference type="InterPro" id="IPR007046">
    <property type="entry name" value="RNA_pol_sigma_54_core-bd"/>
</dbReference>
<dbReference type="PANTHER" id="PTHR32248:SF4">
    <property type="entry name" value="RNA POLYMERASE SIGMA-54 FACTOR"/>
    <property type="match status" value="1"/>
</dbReference>
<name>A0A239ADM5_9FLAO</name>
<dbReference type="GO" id="GO:0003677">
    <property type="term" value="F:DNA binding"/>
    <property type="evidence" value="ECO:0007669"/>
    <property type="project" value="UniProtKB-KW"/>
</dbReference>
<dbReference type="GO" id="GO:0000428">
    <property type="term" value="C:DNA-directed RNA polymerase complex"/>
    <property type="evidence" value="ECO:0007669"/>
    <property type="project" value="UniProtKB-KW"/>
</dbReference>
<dbReference type="GO" id="GO:0001216">
    <property type="term" value="F:DNA-binding transcription activator activity"/>
    <property type="evidence" value="ECO:0007669"/>
    <property type="project" value="InterPro"/>
</dbReference>
<dbReference type="GO" id="GO:0006352">
    <property type="term" value="P:DNA-templated transcription initiation"/>
    <property type="evidence" value="ECO:0007669"/>
    <property type="project" value="InterPro"/>
</dbReference>
<dbReference type="PROSITE" id="PS50044">
    <property type="entry name" value="SIGMA54_3"/>
    <property type="match status" value="1"/>
</dbReference>
<organism evidence="11 12">
    <name type="scientific">Dokdonia pacifica</name>
    <dbReference type="NCBI Taxonomy" id="1627892"/>
    <lineage>
        <taxon>Bacteria</taxon>
        <taxon>Pseudomonadati</taxon>
        <taxon>Bacteroidota</taxon>
        <taxon>Flavobacteriia</taxon>
        <taxon>Flavobacteriales</taxon>
        <taxon>Flavobacteriaceae</taxon>
        <taxon>Dokdonia</taxon>
    </lineage>
</organism>
<evidence type="ECO:0000259" key="10">
    <source>
        <dbReference type="Pfam" id="PF04963"/>
    </source>
</evidence>
<accession>A0A239ADM5</accession>
<protein>
    <submittedName>
        <fullName evidence="11">RNA polymerase, sigma 54 subunit, RpoN/SigL</fullName>
    </submittedName>
</protein>
<evidence type="ECO:0000256" key="4">
    <source>
        <dbReference type="ARBA" id="ARBA00022695"/>
    </source>
</evidence>
<proteinExistence type="inferred from homology"/>
<dbReference type="PIRSF" id="PIRSF000774">
    <property type="entry name" value="RpoN"/>
    <property type="match status" value="1"/>
</dbReference>
<evidence type="ECO:0000256" key="6">
    <source>
        <dbReference type="ARBA" id="ARBA00023082"/>
    </source>
</evidence>
<dbReference type="Pfam" id="PF04552">
    <property type="entry name" value="Sigma54_DBD"/>
    <property type="match status" value="1"/>
</dbReference>
<keyword evidence="2" id="KW-0240">DNA-directed RNA polymerase</keyword>
<keyword evidence="7" id="KW-0238">DNA-binding</keyword>
<evidence type="ECO:0000259" key="9">
    <source>
        <dbReference type="Pfam" id="PF04552"/>
    </source>
</evidence>
<evidence type="ECO:0000256" key="3">
    <source>
        <dbReference type="ARBA" id="ARBA00022679"/>
    </source>
</evidence>
<keyword evidence="8" id="KW-0804">Transcription</keyword>
<keyword evidence="4" id="KW-0548">Nucleotidyltransferase</keyword>
<feature type="domain" description="RNA polymerase sigma factor 54 DNA-binding" evidence="9">
    <location>
        <begin position="303"/>
        <end position="460"/>
    </location>
</feature>
<dbReference type="InterPro" id="IPR038709">
    <property type="entry name" value="RpoN_core-bd_sf"/>
</dbReference>
<evidence type="ECO:0000256" key="7">
    <source>
        <dbReference type="ARBA" id="ARBA00023125"/>
    </source>
</evidence>
<keyword evidence="3" id="KW-0808">Transferase</keyword>
<evidence type="ECO:0000313" key="12">
    <source>
        <dbReference type="Proteomes" id="UP000198379"/>
    </source>
</evidence>
<evidence type="ECO:0000313" key="11">
    <source>
        <dbReference type="EMBL" id="SNR93705.1"/>
    </source>
</evidence>
<evidence type="ECO:0000256" key="2">
    <source>
        <dbReference type="ARBA" id="ARBA00022478"/>
    </source>
</evidence>
<dbReference type="PROSITE" id="PS00718">
    <property type="entry name" value="SIGMA54_2"/>
    <property type="match status" value="1"/>
</dbReference>
<evidence type="ECO:0000256" key="1">
    <source>
        <dbReference type="ARBA" id="ARBA00008798"/>
    </source>
</evidence>
<evidence type="ECO:0000256" key="8">
    <source>
        <dbReference type="ARBA" id="ARBA00023163"/>
    </source>
</evidence>
<dbReference type="NCBIfam" id="TIGR02395">
    <property type="entry name" value="rpoN_sigma"/>
    <property type="match status" value="1"/>
</dbReference>
<dbReference type="PRINTS" id="PR00045">
    <property type="entry name" value="SIGMA54FCT"/>
</dbReference>
<dbReference type="Gene3D" id="1.10.10.60">
    <property type="entry name" value="Homeodomain-like"/>
    <property type="match status" value="1"/>
</dbReference>
<dbReference type="GO" id="GO:0016779">
    <property type="term" value="F:nucleotidyltransferase activity"/>
    <property type="evidence" value="ECO:0007669"/>
    <property type="project" value="UniProtKB-KW"/>
</dbReference>
<sequence length="462" mass="53232">MKLIQLPTQAFEQKIKQELEENPALDSGKEEVKDEFDEFSNTEEDFGNDTIETEINVDEYLSDDEIPDYRLSANNYSADDEDKQVPYASGTSFNQYLKTQLNTFRLSQEERDIAEFIIGSLDESGYLRRSLEDLMDDLAFTQNVYTTEEKIEEVLFTVQELDPSGVAARNLEECLVLQLSRKTPTKSVELAIAILEKSFDHFSKKHYKKLMSKFSISEEELKNAIQEIEHLNPKPGGSYASNTKIVEHVVPDFTIRIVEGELELSLNGRNAPELRVSRDYSNMLKGYKASKEKTKAQKDAVIFIKQKLDAAKWFIEAILQRQQTLFVTMSAIMYYQKEYFLTGDERNLRPMILKDIANEIEMDVSTVSRVANSKYVDTPYGTKLIKEFFSESMTNDQGEEVSTREIKKILETVIEEEDKKKPLTDDKLAGILKEKGYPIARRTVAKYREQLDLPVARLRKQI</sequence>
<feature type="domain" description="RNA polymerase sigma factor 54 core-binding" evidence="10">
    <location>
        <begin position="89"/>
        <end position="280"/>
    </location>
</feature>
<keyword evidence="12" id="KW-1185">Reference proteome</keyword>
<dbReference type="InterPro" id="IPR000394">
    <property type="entry name" value="RNA_pol_sigma_54"/>
</dbReference>